<evidence type="ECO:0000313" key="3">
    <source>
        <dbReference type="EMBL" id="PSW09786.1"/>
    </source>
</evidence>
<keyword evidence="2" id="KW-0732">Signal</keyword>
<dbReference type="Proteomes" id="UP000241771">
    <property type="component" value="Unassembled WGS sequence"/>
</dbReference>
<feature type="compositionally biased region" description="Acidic residues" evidence="1">
    <location>
        <begin position="355"/>
        <end position="365"/>
    </location>
</feature>
<evidence type="ECO:0000313" key="4">
    <source>
        <dbReference type="Proteomes" id="UP000241771"/>
    </source>
</evidence>
<name>A0A2T3N8W2_9GAMM</name>
<reference evidence="3 4" key="1">
    <citation type="submission" date="2018-01" db="EMBL/GenBank/DDBJ databases">
        <title>Whole genome sequencing of Histamine producing bacteria.</title>
        <authorList>
            <person name="Butler K."/>
        </authorList>
    </citation>
    <scope>NUCLEOTIDE SEQUENCE [LARGE SCALE GENOMIC DNA]</scope>
    <source>
        <strain evidence="3 4">DSM 100436</strain>
    </source>
</reference>
<feature type="chain" id="PRO_5015606399" evidence="2">
    <location>
        <begin position="19"/>
        <end position="430"/>
    </location>
</feature>
<sequence length="430" mass="46594">MLRVALLLLATLAMPLSAATITNLYQAQVVLPDTDRQSEQAARNEALGQVLVKVSGQSEIVKNEVVAKAIKNSSQYASQFSYGNLDGQQTLDLTFDRKRIRNLLTQANSTLWSEQRPNVLVWLVEDANRSRNVVWDQSANSLITDVKRAADLRGLPVMLPIGDFEDVTAISIPDLWGGFVQPVSTASLRYQPDAIVIARARQMGDGSVQLGWQLFAEKADRLASTPVVPLEGRVEGTSTEVMAQMVGQITDHLAAKYAVPLGGDNSGVVSITVGNVQSSKDFFTLERMMTRLTSVAAVNAHKIQGQNVEFTVQLLSTEEAFRRELSQDSRLSQATTPSDLPSETSMEAAPQVGDELVEPEAEVPSESEAAPVEGIIRATQLQSPDSAKAEVGLKAEIDSQAGAEAQQGFESEMPVETRPAKQASVYTWTP</sequence>
<comment type="caution">
    <text evidence="3">The sequence shown here is derived from an EMBL/GenBank/DDBJ whole genome shotgun (WGS) entry which is preliminary data.</text>
</comment>
<feature type="signal peptide" evidence="2">
    <location>
        <begin position="1"/>
        <end position="18"/>
    </location>
</feature>
<feature type="compositionally biased region" description="Basic and acidic residues" evidence="1">
    <location>
        <begin position="387"/>
        <end position="397"/>
    </location>
</feature>
<protein>
    <submittedName>
        <fullName evidence="3">DUF2066 domain-containing protein</fullName>
    </submittedName>
</protein>
<dbReference type="EMBL" id="PYMA01000030">
    <property type="protein sequence ID" value="PSW09786.1"/>
    <property type="molecule type" value="Genomic_DNA"/>
</dbReference>
<dbReference type="Pfam" id="PF09839">
    <property type="entry name" value="DUF2066"/>
    <property type="match status" value="1"/>
</dbReference>
<feature type="compositionally biased region" description="Polar residues" evidence="1">
    <location>
        <begin position="328"/>
        <end position="345"/>
    </location>
</feature>
<dbReference type="AlphaFoldDB" id="A0A2T3N8W2"/>
<organism evidence="3 4">
    <name type="scientific">Photobacterium sanctipauli</name>
    <dbReference type="NCBI Taxonomy" id="1342794"/>
    <lineage>
        <taxon>Bacteria</taxon>
        <taxon>Pseudomonadati</taxon>
        <taxon>Pseudomonadota</taxon>
        <taxon>Gammaproteobacteria</taxon>
        <taxon>Vibrionales</taxon>
        <taxon>Vibrionaceae</taxon>
        <taxon>Photobacterium</taxon>
    </lineage>
</organism>
<dbReference type="InterPro" id="IPR018642">
    <property type="entry name" value="DUF2066"/>
</dbReference>
<gene>
    <name evidence="3" type="ORF">C9I98_25745</name>
</gene>
<feature type="region of interest" description="Disordered" evidence="1">
    <location>
        <begin position="324"/>
        <end position="430"/>
    </location>
</feature>
<dbReference type="RefSeq" id="WP_107272654.1">
    <property type="nucleotide sequence ID" value="NZ_PYMA01000030.1"/>
</dbReference>
<accession>A0A2T3N8W2</accession>
<evidence type="ECO:0000256" key="1">
    <source>
        <dbReference type="SAM" id="MobiDB-lite"/>
    </source>
</evidence>
<proteinExistence type="predicted"/>
<evidence type="ECO:0000256" key="2">
    <source>
        <dbReference type="SAM" id="SignalP"/>
    </source>
</evidence>
<keyword evidence="4" id="KW-1185">Reference proteome</keyword>